<gene>
    <name evidence="2" type="ORF">ElyMa_004110900</name>
</gene>
<evidence type="ECO:0000313" key="3">
    <source>
        <dbReference type="Proteomes" id="UP000762676"/>
    </source>
</evidence>
<accession>A0AAV4GCI6</accession>
<dbReference type="EMBL" id="BMAT01008349">
    <property type="protein sequence ID" value="GFR82919.1"/>
    <property type="molecule type" value="Genomic_DNA"/>
</dbReference>
<keyword evidence="1" id="KW-0732">Signal</keyword>
<dbReference type="Proteomes" id="UP000762676">
    <property type="component" value="Unassembled WGS sequence"/>
</dbReference>
<proteinExistence type="predicted"/>
<sequence>MDISFCLAAFLCLVVSCQGSVVIVDQRASPAGGVLDKKYDAGLNPDSTLKLLASIQQMITEAADGLENSIAFLENRIEDRMRVIEDKIMFVENRIGDKLDELENRLEDKIDHNNSPNSPVQIDAKNSHTATDLAQTCTRAKQDIIIDSLKDLTQRSDEAQINALGNFSEIVDKK</sequence>
<feature type="signal peptide" evidence="1">
    <location>
        <begin position="1"/>
        <end position="19"/>
    </location>
</feature>
<organism evidence="2 3">
    <name type="scientific">Elysia marginata</name>
    <dbReference type="NCBI Taxonomy" id="1093978"/>
    <lineage>
        <taxon>Eukaryota</taxon>
        <taxon>Metazoa</taxon>
        <taxon>Spiralia</taxon>
        <taxon>Lophotrochozoa</taxon>
        <taxon>Mollusca</taxon>
        <taxon>Gastropoda</taxon>
        <taxon>Heterobranchia</taxon>
        <taxon>Euthyneura</taxon>
        <taxon>Panpulmonata</taxon>
        <taxon>Sacoglossa</taxon>
        <taxon>Placobranchoidea</taxon>
        <taxon>Plakobranchidae</taxon>
        <taxon>Elysia</taxon>
    </lineage>
</organism>
<name>A0AAV4GCI6_9GAST</name>
<feature type="chain" id="PRO_5043730329" description="Secreted protein" evidence="1">
    <location>
        <begin position="20"/>
        <end position="174"/>
    </location>
</feature>
<evidence type="ECO:0008006" key="4">
    <source>
        <dbReference type="Google" id="ProtNLM"/>
    </source>
</evidence>
<protein>
    <recommendedName>
        <fullName evidence="4">Secreted protein</fullName>
    </recommendedName>
</protein>
<dbReference type="AlphaFoldDB" id="A0AAV4GCI6"/>
<evidence type="ECO:0000256" key="1">
    <source>
        <dbReference type="SAM" id="SignalP"/>
    </source>
</evidence>
<reference evidence="2 3" key="1">
    <citation type="journal article" date="2021" name="Elife">
        <title>Chloroplast acquisition without the gene transfer in kleptoplastic sea slugs, Plakobranchus ocellatus.</title>
        <authorList>
            <person name="Maeda T."/>
            <person name="Takahashi S."/>
            <person name="Yoshida T."/>
            <person name="Shimamura S."/>
            <person name="Takaki Y."/>
            <person name="Nagai Y."/>
            <person name="Toyoda A."/>
            <person name="Suzuki Y."/>
            <person name="Arimoto A."/>
            <person name="Ishii H."/>
            <person name="Satoh N."/>
            <person name="Nishiyama T."/>
            <person name="Hasebe M."/>
            <person name="Maruyama T."/>
            <person name="Minagawa J."/>
            <person name="Obokata J."/>
            <person name="Shigenobu S."/>
        </authorList>
    </citation>
    <scope>NUCLEOTIDE SEQUENCE [LARGE SCALE GENOMIC DNA]</scope>
</reference>
<evidence type="ECO:0000313" key="2">
    <source>
        <dbReference type="EMBL" id="GFR82919.1"/>
    </source>
</evidence>
<keyword evidence="3" id="KW-1185">Reference proteome</keyword>
<comment type="caution">
    <text evidence="2">The sequence shown here is derived from an EMBL/GenBank/DDBJ whole genome shotgun (WGS) entry which is preliminary data.</text>
</comment>